<reference evidence="1" key="1">
    <citation type="journal article" date="2023" name="Mol. Phylogenet. Evol.">
        <title>Genome-scale phylogeny and comparative genomics of the fungal order Sordariales.</title>
        <authorList>
            <person name="Hensen N."/>
            <person name="Bonometti L."/>
            <person name="Westerberg I."/>
            <person name="Brannstrom I.O."/>
            <person name="Guillou S."/>
            <person name="Cros-Aarteil S."/>
            <person name="Calhoun S."/>
            <person name="Haridas S."/>
            <person name="Kuo A."/>
            <person name="Mondo S."/>
            <person name="Pangilinan J."/>
            <person name="Riley R."/>
            <person name="LaButti K."/>
            <person name="Andreopoulos B."/>
            <person name="Lipzen A."/>
            <person name="Chen C."/>
            <person name="Yan M."/>
            <person name="Daum C."/>
            <person name="Ng V."/>
            <person name="Clum A."/>
            <person name="Steindorff A."/>
            <person name="Ohm R.A."/>
            <person name="Martin F."/>
            <person name="Silar P."/>
            <person name="Natvig D.O."/>
            <person name="Lalanne C."/>
            <person name="Gautier V."/>
            <person name="Ament-Velasquez S.L."/>
            <person name="Kruys A."/>
            <person name="Hutchinson M.I."/>
            <person name="Powell A.J."/>
            <person name="Barry K."/>
            <person name="Miller A.N."/>
            <person name="Grigoriev I.V."/>
            <person name="Debuchy R."/>
            <person name="Gladieux P."/>
            <person name="Hiltunen Thoren M."/>
            <person name="Johannesson H."/>
        </authorList>
    </citation>
    <scope>NUCLEOTIDE SEQUENCE</scope>
    <source>
        <strain evidence="1">CBS 892.96</strain>
    </source>
</reference>
<evidence type="ECO:0000313" key="2">
    <source>
        <dbReference type="Proteomes" id="UP001302321"/>
    </source>
</evidence>
<comment type="caution">
    <text evidence="1">The sequence shown here is derived from an EMBL/GenBank/DDBJ whole genome shotgun (WGS) entry which is preliminary data.</text>
</comment>
<organism evidence="1 2">
    <name type="scientific">Triangularia setosa</name>
    <dbReference type="NCBI Taxonomy" id="2587417"/>
    <lineage>
        <taxon>Eukaryota</taxon>
        <taxon>Fungi</taxon>
        <taxon>Dikarya</taxon>
        <taxon>Ascomycota</taxon>
        <taxon>Pezizomycotina</taxon>
        <taxon>Sordariomycetes</taxon>
        <taxon>Sordariomycetidae</taxon>
        <taxon>Sordariales</taxon>
        <taxon>Podosporaceae</taxon>
        <taxon>Triangularia</taxon>
    </lineage>
</organism>
<dbReference type="EMBL" id="MU866359">
    <property type="protein sequence ID" value="KAK4173223.1"/>
    <property type="molecule type" value="Genomic_DNA"/>
</dbReference>
<evidence type="ECO:0000313" key="1">
    <source>
        <dbReference type="EMBL" id="KAK4173223.1"/>
    </source>
</evidence>
<accession>A0AAN6W0N2</accession>
<gene>
    <name evidence="1" type="ORF">QBC36DRAFT_336259</name>
</gene>
<sequence length="82" mass="9394">MFLVVPSARDGRRQRRQSVAIVHETKLSTIPSRCISPERLNEFLIRKFPCGNYQVDITQNVYQISAPSSLCESELLRQSART</sequence>
<protein>
    <submittedName>
        <fullName evidence="1">Uncharacterized protein</fullName>
    </submittedName>
</protein>
<dbReference type="Proteomes" id="UP001302321">
    <property type="component" value="Unassembled WGS sequence"/>
</dbReference>
<reference evidence="1" key="2">
    <citation type="submission" date="2023-05" db="EMBL/GenBank/DDBJ databases">
        <authorList>
            <consortium name="Lawrence Berkeley National Laboratory"/>
            <person name="Steindorff A."/>
            <person name="Hensen N."/>
            <person name="Bonometti L."/>
            <person name="Westerberg I."/>
            <person name="Brannstrom I.O."/>
            <person name="Guillou S."/>
            <person name="Cros-Aarteil S."/>
            <person name="Calhoun S."/>
            <person name="Haridas S."/>
            <person name="Kuo A."/>
            <person name="Mondo S."/>
            <person name="Pangilinan J."/>
            <person name="Riley R."/>
            <person name="Labutti K."/>
            <person name="Andreopoulos B."/>
            <person name="Lipzen A."/>
            <person name="Chen C."/>
            <person name="Yanf M."/>
            <person name="Daum C."/>
            <person name="Ng V."/>
            <person name="Clum A."/>
            <person name="Ohm R."/>
            <person name="Martin F."/>
            <person name="Silar P."/>
            <person name="Natvig D."/>
            <person name="Lalanne C."/>
            <person name="Gautier V."/>
            <person name="Ament-Velasquez S.L."/>
            <person name="Kruys A."/>
            <person name="Hutchinson M.I."/>
            <person name="Powell A.J."/>
            <person name="Barry K."/>
            <person name="Miller A.N."/>
            <person name="Grigoriev I.V."/>
            <person name="Debuchy R."/>
            <person name="Gladieux P."/>
            <person name="Thoren M.H."/>
            <person name="Johannesson H."/>
        </authorList>
    </citation>
    <scope>NUCLEOTIDE SEQUENCE</scope>
    <source>
        <strain evidence="1">CBS 892.96</strain>
    </source>
</reference>
<proteinExistence type="predicted"/>
<name>A0AAN6W0N2_9PEZI</name>
<keyword evidence="2" id="KW-1185">Reference proteome</keyword>
<dbReference type="AlphaFoldDB" id="A0AAN6W0N2"/>